<dbReference type="Proteomes" id="UP000198571">
    <property type="component" value="Unassembled WGS sequence"/>
</dbReference>
<organism evidence="2 3">
    <name type="scientific">Salipaludibacillus aurantiacus</name>
    <dbReference type="NCBI Taxonomy" id="1601833"/>
    <lineage>
        <taxon>Bacteria</taxon>
        <taxon>Bacillati</taxon>
        <taxon>Bacillota</taxon>
        <taxon>Bacilli</taxon>
        <taxon>Bacillales</taxon>
        <taxon>Bacillaceae</taxon>
    </lineage>
</organism>
<keyword evidence="1" id="KW-0175">Coiled coil</keyword>
<dbReference type="EMBL" id="FOGT01000002">
    <property type="protein sequence ID" value="SER56481.1"/>
    <property type="molecule type" value="Genomic_DNA"/>
</dbReference>
<gene>
    <name evidence="2" type="ORF">SAMN05518684_10276</name>
</gene>
<dbReference type="InterPro" id="IPR024994">
    <property type="entry name" value="DUF3896"/>
</dbReference>
<evidence type="ECO:0000256" key="1">
    <source>
        <dbReference type="SAM" id="Coils"/>
    </source>
</evidence>
<protein>
    <recommendedName>
        <fullName evidence="4">DUF3896 domain-containing protein</fullName>
    </recommendedName>
</protein>
<proteinExistence type="predicted"/>
<accession>A0A1H9Q7M3</accession>
<sequence>MQKDERVMEMEYQKAKEKLESLKAELVGQMNNPALSEEEKQIIQKSIDNYDYIIELTDMNHYYRGPNVH</sequence>
<evidence type="ECO:0000313" key="2">
    <source>
        <dbReference type="EMBL" id="SER56481.1"/>
    </source>
</evidence>
<reference evidence="3" key="1">
    <citation type="submission" date="2016-10" db="EMBL/GenBank/DDBJ databases">
        <authorList>
            <person name="Varghese N."/>
            <person name="Submissions S."/>
        </authorList>
    </citation>
    <scope>NUCLEOTIDE SEQUENCE [LARGE SCALE GENOMIC DNA]</scope>
    <source>
        <strain evidence="3">S9</strain>
    </source>
</reference>
<keyword evidence="3" id="KW-1185">Reference proteome</keyword>
<evidence type="ECO:0000313" key="3">
    <source>
        <dbReference type="Proteomes" id="UP000198571"/>
    </source>
</evidence>
<dbReference type="AlphaFoldDB" id="A0A1H9Q7M3"/>
<name>A0A1H9Q7M3_9BACI</name>
<evidence type="ECO:0008006" key="4">
    <source>
        <dbReference type="Google" id="ProtNLM"/>
    </source>
</evidence>
<dbReference type="Pfam" id="PF13035">
    <property type="entry name" value="DUF3896"/>
    <property type="match status" value="1"/>
</dbReference>
<feature type="coiled-coil region" evidence="1">
    <location>
        <begin position="5"/>
        <end position="32"/>
    </location>
</feature>